<dbReference type="EMBL" id="SNXE01000004">
    <property type="protein sequence ID" value="TDP09802.1"/>
    <property type="molecule type" value="Genomic_DNA"/>
</dbReference>
<organism evidence="3 4">
    <name type="scientific">Roseateles asaccharophilus</name>
    <dbReference type="NCBI Taxonomy" id="582607"/>
    <lineage>
        <taxon>Bacteria</taxon>
        <taxon>Pseudomonadati</taxon>
        <taxon>Pseudomonadota</taxon>
        <taxon>Betaproteobacteria</taxon>
        <taxon>Burkholderiales</taxon>
        <taxon>Sphaerotilaceae</taxon>
        <taxon>Roseateles</taxon>
    </lineage>
</organism>
<dbReference type="RefSeq" id="WP_133603757.1">
    <property type="nucleotide sequence ID" value="NZ_JAUFPJ010000004.1"/>
</dbReference>
<name>A0A4R6N6B9_9BURK</name>
<keyword evidence="4" id="KW-1185">Reference proteome</keyword>
<dbReference type="OrthoDB" id="8678477at2"/>
<dbReference type="PANTHER" id="PTHR42928:SF5">
    <property type="entry name" value="BLR1237 PROTEIN"/>
    <property type="match status" value="1"/>
</dbReference>
<feature type="signal peptide" evidence="2">
    <location>
        <begin position="1"/>
        <end position="34"/>
    </location>
</feature>
<feature type="chain" id="PRO_5020524478" evidence="2">
    <location>
        <begin position="35"/>
        <end position="339"/>
    </location>
</feature>
<comment type="caution">
    <text evidence="3">The sequence shown here is derived from an EMBL/GenBank/DDBJ whole genome shotgun (WGS) entry which is preliminary data.</text>
</comment>
<dbReference type="CDD" id="cd13578">
    <property type="entry name" value="PBP2_Bug27"/>
    <property type="match status" value="1"/>
</dbReference>
<dbReference type="Gene3D" id="3.40.190.150">
    <property type="entry name" value="Bordetella uptake gene, domain 1"/>
    <property type="match status" value="1"/>
</dbReference>
<sequence>MKTSSTHKTRRLLTLSALSLATGLSLLAGAPAQAQGNKPIRLVVPYAPGGPLDIVARALAERVKDKLGVVIIENKAGAGGNIGADLVAKAAPDGQTLVMGAVATHAINPWLFSKIPYDPIRDFTPITLVARVPNVLVMNTETAQRLKIESVADLVAYAKKNPGKLNYGSGGNGSAGHLAGEMFKAQAGVFMTHIPYSGGNPAQLALVSGQVDLNFDNLASASANIKSGKLKALAVTTAKRSPAQPETPAIAESPAALGLSKFDINTWFGIFGPAKLAPETVKTLNAAFVEALNSPEMKSRMAALMAEPAPSTPEQFGAFVKSELAKYEGVVKRSGAKLD</sequence>
<reference evidence="3 4" key="1">
    <citation type="submission" date="2019-03" db="EMBL/GenBank/DDBJ databases">
        <title>Genomic Encyclopedia of Type Strains, Phase IV (KMG-IV): sequencing the most valuable type-strain genomes for metagenomic binning, comparative biology and taxonomic classification.</title>
        <authorList>
            <person name="Goeker M."/>
        </authorList>
    </citation>
    <scope>NUCLEOTIDE SEQUENCE [LARGE SCALE GENOMIC DNA]</scope>
    <source>
        <strain evidence="3 4">DSM 25082</strain>
    </source>
</reference>
<dbReference type="AlphaFoldDB" id="A0A4R6N6B9"/>
<dbReference type="PIRSF" id="PIRSF017082">
    <property type="entry name" value="YflP"/>
    <property type="match status" value="1"/>
</dbReference>
<dbReference type="InterPro" id="IPR042100">
    <property type="entry name" value="Bug_dom1"/>
</dbReference>
<evidence type="ECO:0000313" key="3">
    <source>
        <dbReference type="EMBL" id="TDP09802.1"/>
    </source>
</evidence>
<dbReference type="Pfam" id="PF03401">
    <property type="entry name" value="TctC"/>
    <property type="match status" value="1"/>
</dbReference>
<comment type="similarity">
    <text evidence="1">Belongs to the UPF0065 (bug) family.</text>
</comment>
<dbReference type="Proteomes" id="UP000295357">
    <property type="component" value="Unassembled WGS sequence"/>
</dbReference>
<accession>A0A4R6N6B9</accession>
<evidence type="ECO:0000256" key="1">
    <source>
        <dbReference type="ARBA" id="ARBA00006987"/>
    </source>
</evidence>
<dbReference type="Gene3D" id="3.40.190.10">
    <property type="entry name" value="Periplasmic binding protein-like II"/>
    <property type="match status" value="1"/>
</dbReference>
<protein>
    <submittedName>
        <fullName evidence="3">Tripartite-type tricarboxylate transporter receptor subunit TctC</fullName>
    </submittedName>
</protein>
<gene>
    <name evidence="3" type="ORF">DFR39_104369</name>
</gene>
<keyword evidence="3" id="KW-0675">Receptor</keyword>
<dbReference type="PANTHER" id="PTHR42928">
    <property type="entry name" value="TRICARBOXYLATE-BINDING PROTEIN"/>
    <property type="match status" value="1"/>
</dbReference>
<proteinExistence type="inferred from homology"/>
<keyword evidence="2" id="KW-0732">Signal</keyword>
<evidence type="ECO:0000313" key="4">
    <source>
        <dbReference type="Proteomes" id="UP000295357"/>
    </source>
</evidence>
<dbReference type="SUPFAM" id="SSF53850">
    <property type="entry name" value="Periplasmic binding protein-like II"/>
    <property type="match status" value="1"/>
</dbReference>
<dbReference type="InterPro" id="IPR005064">
    <property type="entry name" value="BUG"/>
</dbReference>
<evidence type="ECO:0000256" key="2">
    <source>
        <dbReference type="SAM" id="SignalP"/>
    </source>
</evidence>